<comment type="caution">
    <text evidence="8">The sequence shown here is derived from an EMBL/GenBank/DDBJ whole genome shotgun (WGS) entry which is preliminary data.</text>
</comment>
<dbReference type="GO" id="GO:0051539">
    <property type="term" value="F:4 iron, 4 sulfur cluster binding"/>
    <property type="evidence" value="ECO:0007669"/>
    <property type="project" value="UniProtKB-KW"/>
</dbReference>
<evidence type="ECO:0000256" key="3">
    <source>
        <dbReference type="ARBA" id="ARBA00022723"/>
    </source>
</evidence>
<sequence length="286" mass="32398">MCEKSSAASREARLACPVCPHHCLLAEGQTGRCLARKRENGKIVSISYGKLTSLMPDPIEKKPLRRFYPGSRILSAGSFGCNLACPFCQNHEISMAGSREAEWREVSPEELAELAWEYRPYGNIGVAFTYNEPLVGWEYVRDTARLVRERGMKNVMVTNGFACLPVLEELLPYVDAMNIDLKGFSEAWYEKLGGDLETVKRFIARAARSCHVELTTLIVPGENDSEEEMEREAAWIASLDADIPLHVTRFFPRYRMTDREPAQVRQVYRLRDVAAARLKHVYTGNC</sequence>
<name>A0A9D1YNE0_9FIRM</name>
<evidence type="ECO:0000313" key="9">
    <source>
        <dbReference type="Proteomes" id="UP000824007"/>
    </source>
</evidence>
<evidence type="ECO:0000313" key="8">
    <source>
        <dbReference type="EMBL" id="HIY59939.1"/>
    </source>
</evidence>
<reference evidence="8" key="1">
    <citation type="journal article" date="2021" name="PeerJ">
        <title>Extensive microbial diversity within the chicken gut microbiome revealed by metagenomics and culture.</title>
        <authorList>
            <person name="Gilroy R."/>
            <person name="Ravi A."/>
            <person name="Getino M."/>
            <person name="Pursley I."/>
            <person name="Horton D.L."/>
            <person name="Alikhan N.F."/>
            <person name="Baker D."/>
            <person name="Gharbi K."/>
            <person name="Hall N."/>
            <person name="Watson M."/>
            <person name="Adriaenssens E.M."/>
            <person name="Foster-Nyarko E."/>
            <person name="Jarju S."/>
            <person name="Secka A."/>
            <person name="Antonio M."/>
            <person name="Oren A."/>
            <person name="Chaudhuri R.R."/>
            <person name="La Ragione R."/>
            <person name="Hildebrand F."/>
            <person name="Pallen M.J."/>
        </authorList>
    </citation>
    <scope>NUCLEOTIDE SEQUENCE</scope>
    <source>
        <strain evidence="8">ChiSxjej3B15-24422</strain>
    </source>
</reference>
<dbReference type="GO" id="GO:0003824">
    <property type="term" value="F:catalytic activity"/>
    <property type="evidence" value="ECO:0007669"/>
    <property type="project" value="InterPro"/>
</dbReference>
<evidence type="ECO:0000259" key="7">
    <source>
        <dbReference type="PROSITE" id="PS51918"/>
    </source>
</evidence>
<dbReference type="InterPro" id="IPR027596">
    <property type="entry name" value="AmmeMemoSam_rS"/>
</dbReference>
<dbReference type="InterPro" id="IPR013785">
    <property type="entry name" value="Aldolase_TIM"/>
</dbReference>
<evidence type="ECO:0000256" key="4">
    <source>
        <dbReference type="ARBA" id="ARBA00023004"/>
    </source>
</evidence>
<dbReference type="InterPro" id="IPR034457">
    <property type="entry name" value="Organic_radical-activating"/>
</dbReference>
<keyword evidence="1" id="KW-0004">4Fe-4S</keyword>
<proteinExistence type="predicted"/>
<keyword evidence="5 6" id="KW-0411">Iron-sulfur</keyword>
<feature type="binding site" evidence="6">
    <location>
        <position position="88"/>
    </location>
    <ligand>
        <name>[4Fe-4S] cluster</name>
        <dbReference type="ChEBI" id="CHEBI:49883"/>
        <note>4Fe-4S-S-AdoMet</note>
    </ligand>
</feature>
<dbReference type="PROSITE" id="PS51918">
    <property type="entry name" value="RADICAL_SAM"/>
    <property type="match status" value="1"/>
</dbReference>
<dbReference type="InterPro" id="IPR058240">
    <property type="entry name" value="rSAM_sf"/>
</dbReference>
<keyword evidence="4 6" id="KW-0408">Iron</keyword>
<dbReference type="AlphaFoldDB" id="A0A9D1YNE0"/>
<dbReference type="InterPro" id="IPR007197">
    <property type="entry name" value="rSAM"/>
</dbReference>
<dbReference type="PIRSF" id="PIRSF004869">
    <property type="entry name" value="PflX_prd"/>
    <property type="match status" value="1"/>
</dbReference>
<protein>
    <submittedName>
        <fullName evidence="8">AmmeMemoRadiSam system radical SAM enzyme</fullName>
    </submittedName>
</protein>
<dbReference type="CDD" id="cd01335">
    <property type="entry name" value="Radical_SAM"/>
    <property type="match status" value="1"/>
</dbReference>
<feature type="binding site" evidence="6">
    <location>
        <position position="81"/>
    </location>
    <ligand>
        <name>[4Fe-4S] cluster</name>
        <dbReference type="ChEBI" id="CHEBI:49883"/>
        <note>4Fe-4S-S-AdoMet</note>
    </ligand>
</feature>
<dbReference type="PANTHER" id="PTHR30352">
    <property type="entry name" value="PYRUVATE FORMATE-LYASE-ACTIVATING ENZYME"/>
    <property type="match status" value="1"/>
</dbReference>
<dbReference type="NCBIfam" id="TIGR04337">
    <property type="entry name" value="AmmeMemoSam_rS"/>
    <property type="match status" value="1"/>
</dbReference>
<dbReference type="Proteomes" id="UP000824007">
    <property type="component" value="Unassembled WGS sequence"/>
</dbReference>
<keyword evidence="2 6" id="KW-0949">S-adenosyl-L-methionine</keyword>
<evidence type="ECO:0000256" key="5">
    <source>
        <dbReference type="ARBA" id="ARBA00023014"/>
    </source>
</evidence>
<dbReference type="SFLD" id="SFLDG01101">
    <property type="entry name" value="Uncharacterised_Radical_SAM_Su"/>
    <property type="match status" value="1"/>
</dbReference>
<evidence type="ECO:0000256" key="1">
    <source>
        <dbReference type="ARBA" id="ARBA00022485"/>
    </source>
</evidence>
<evidence type="ECO:0000256" key="2">
    <source>
        <dbReference type="ARBA" id="ARBA00022691"/>
    </source>
</evidence>
<feature type="domain" description="Radical SAM core" evidence="7">
    <location>
        <begin position="66"/>
        <end position="285"/>
    </location>
</feature>
<dbReference type="SUPFAM" id="SSF102114">
    <property type="entry name" value="Radical SAM enzymes"/>
    <property type="match status" value="1"/>
</dbReference>
<dbReference type="GO" id="GO:0046872">
    <property type="term" value="F:metal ion binding"/>
    <property type="evidence" value="ECO:0007669"/>
    <property type="project" value="UniProtKB-KW"/>
</dbReference>
<dbReference type="SFLD" id="SFLDS00029">
    <property type="entry name" value="Radical_SAM"/>
    <property type="match status" value="1"/>
</dbReference>
<dbReference type="Pfam" id="PF04055">
    <property type="entry name" value="Radical_SAM"/>
    <property type="match status" value="1"/>
</dbReference>
<organism evidence="8 9">
    <name type="scientific">Candidatus Eisenbergiella pullistercoris</name>
    <dbReference type="NCBI Taxonomy" id="2838555"/>
    <lineage>
        <taxon>Bacteria</taxon>
        <taxon>Bacillati</taxon>
        <taxon>Bacillota</taxon>
        <taxon>Clostridia</taxon>
        <taxon>Lachnospirales</taxon>
        <taxon>Lachnospiraceae</taxon>
        <taxon>Eisenbergiella</taxon>
    </lineage>
</organism>
<accession>A0A9D1YNE0</accession>
<comment type="cofactor">
    <cofactor evidence="6">
        <name>[4Fe-4S] cluster</name>
        <dbReference type="ChEBI" id="CHEBI:49883"/>
    </cofactor>
    <text evidence="6">Binds 1 [4Fe-4S] cluster. The cluster is coordinated with 3 cysteines and an exchangeable S-adenosyl-L-methionine.</text>
</comment>
<reference evidence="8" key="2">
    <citation type="submission" date="2021-04" db="EMBL/GenBank/DDBJ databases">
        <authorList>
            <person name="Gilroy R."/>
        </authorList>
    </citation>
    <scope>NUCLEOTIDE SEQUENCE</scope>
    <source>
        <strain evidence="8">ChiSxjej3B15-24422</strain>
    </source>
</reference>
<dbReference type="Gene3D" id="3.20.20.70">
    <property type="entry name" value="Aldolase class I"/>
    <property type="match status" value="1"/>
</dbReference>
<dbReference type="InterPro" id="IPR016431">
    <property type="entry name" value="Pyrv-formate_lyase-activ_prd"/>
</dbReference>
<keyword evidence="3 6" id="KW-0479">Metal-binding</keyword>
<feature type="binding site" evidence="6">
    <location>
        <position position="85"/>
    </location>
    <ligand>
        <name>[4Fe-4S] cluster</name>
        <dbReference type="ChEBI" id="CHEBI:49883"/>
        <note>4Fe-4S-S-AdoMet</note>
    </ligand>
</feature>
<dbReference type="EMBL" id="DXDD01000058">
    <property type="protein sequence ID" value="HIY59939.1"/>
    <property type="molecule type" value="Genomic_DNA"/>
</dbReference>
<evidence type="ECO:0000256" key="6">
    <source>
        <dbReference type="PIRSR" id="PIRSR004869-50"/>
    </source>
</evidence>
<dbReference type="PANTHER" id="PTHR30352:SF5">
    <property type="entry name" value="PYRUVATE FORMATE-LYASE 1-ACTIVATING ENZYME"/>
    <property type="match status" value="1"/>
</dbReference>
<gene>
    <name evidence="8" type="primary">amrS</name>
    <name evidence="8" type="ORF">H9831_04555</name>
</gene>